<proteinExistence type="predicted"/>
<dbReference type="InterPro" id="IPR037523">
    <property type="entry name" value="VOC_core"/>
</dbReference>
<dbReference type="Gene3D" id="3.10.180.10">
    <property type="entry name" value="2,3-Dihydroxybiphenyl 1,2-Dioxygenase, domain 1"/>
    <property type="match status" value="2"/>
</dbReference>
<sequence length="243" mass="25663">MDATSTGQVSWFEFLTPDPTVLEKFYGQLLGWTFESGPGGTDVRILAPGAASPMGTLVETDSGGDHLRVAISSADIAADVAKLVALGASLAGPVTERSALLADPRGNAFTLASGPQSAPEFPPRHGSLAWFELGTTEPKSVAAFYTEAFGWRFEFDENAGAQYYNIFTGPQWPTGGMYDLQPDGPEYLIPAYLVGDVPTLSEVAETLGGVVEFGPAGCPDGLLYSRVIDPNGNRFEIFSAPGM</sequence>
<dbReference type="SUPFAM" id="SSF54593">
    <property type="entry name" value="Glyoxalase/Bleomycin resistance protein/Dihydroxybiphenyl dioxygenase"/>
    <property type="match status" value="2"/>
</dbReference>
<evidence type="ECO:0000313" key="3">
    <source>
        <dbReference type="Proteomes" id="UP000503540"/>
    </source>
</evidence>
<accession>A0A6G9YLM1</accession>
<dbReference type="AlphaFoldDB" id="A0A6G9YLM1"/>
<evidence type="ECO:0000313" key="2">
    <source>
        <dbReference type="EMBL" id="QIS14195.1"/>
    </source>
</evidence>
<dbReference type="Pfam" id="PF18029">
    <property type="entry name" value="Glyoxalase_6"/>
    <property type="match status" value="1"/>
</dbReference>
<feature type="domain" description="VOC" evidence="1">
    <location>
        <begin position="127"/>
        <end position="240"/>
    </location>
</feature>
<organism evidence="2 3">
    <name type="scientific">Nocardia arthritidis</name>
    <dbReference type="NCBI Taxonomy" id="228602"/>
    <lineage>
        <taxon>Bacteria</taxon>
        <taxon>Bacillati</taxon>
        <taxon>Actinomycetota</taxon>
        <taxon>Actinomycetes</taxon>
        <taxon>Mycobacteriales</taxon>
        <taxon>Nocardiaceae</taxon>
        <taxon>Nocardia</taxon>
    </lineage>
</organism>
<reference evidence="2 3" key="1">
    <citation type="journal article" date="2019" name="ACS Chem. Biol.">
        <title>Identification and Mobilization of a Cryptic Antibiotic Biosynthesis Gene Locus from a Human-Pathogenic Nocardia Isolate.</title>
        <authorList>
            <person name="Herisse M."/>
            <person name="Ishida K."/>
            <person name="Porter J.L."/>
            <person name="Howden B."/>
            <person name="Hertweck C."/>
            <person name="Stinear T.P."/>
            <person name="Pidot S.J."/>
        </authorList>
    </citation>
    <scope>NUCLEOTIDE SEQUENCE [LARGE SCALE GENOMIC DNA]</scope>
    <source>
        <strain evidence="2 3">AUSMDU00012717</strain>
    </source>
</reference>
<keyword evidence="3" id="KW-1185">Reference proteome</keyword>
<dbReference type="EMBL" id="CP046172">
    <property type="protein sequence ID" value="QIS14195.1"/>
    <property type="molecule type" value="Genomic_DNA"/>
</dbReference>
<dbReference type="KEGG" id="nah:F5544_31780"/>
<dbReference type="Proteomes" id="UP000503540">
    <property type="component" value="Chromosome"/>
</dbReference>
<gene>
    <name evidence="2" type="ORF">F5544_31780</name>
</gene>
<dbReference type="PANTHER" id="PTHR33993">
    <property type="entry name" value="GLYOXALASE-RELATED"/>
    <property type="match status" value="1"/>
</dbReference>
<dbReference type="PANTHER" id="PTHR33993:SF14">
    <property type="entry name" value="GB|AAF24581.1"/>
    <property type="match status" value="1"/>
</dbReference>
<evidence type="ECO:0000259" key="1">
    <source>
        <dbReference type="PROSITE" id="PS51819"/>
    </source>
</evidence>
<dbReference type="InterPro" id="IPR029068">
    <property type="entry name" value="Glyas_Bleomycin-R_OHBP_Dase"/>
</dbReference>
<name>A0A6G9YLM1_9NOCA</name>
<dbReference type="RefSeq" id="WP_167476639.1">
    <property type="nucleotide sequence ID" value="NZ_CP046172.1"/>
</dbReference>
<dbReference type="PROSITE" id="PS51819">
    <property type="entry name" value="VOC"/>
    <property type="match status" value="1"/>
</dbReference>
<protein>
    <submittedName>
        <fullName evidence="2">VOC family protein</fullName>
    </submittedName>
</protein>
<dbReference type="InterPro" id="IPR041581">
    <property type="entry name" value="Glyoxalase_6"/>
</dbReference>
<dbReference type="InterPro" id="IPR052164">
    <property type="entry name" value="Anthracycline_SecMetBiosynth"/>
</dbReference>